<dbReference type="NCBIfam" id="TIGR01120">
    <property type="entry name" value="rpiB"/>
    <property type="match status" value="1"/>
</dbReference>
<dbReference type="AlphaFoldDB" id="A0A0F9YGF4"/>
<sequence>MKIAIGADHRGHAAKERVGVLLSELGHEVIDMGTNSSRSCDYTDVAYSVSIAVAAARAERAILIDGNGIGMSISANKISGIRAALCHDELTAEMSRRHNNANILCLASDVLGEELMRRIVSSWLEIEFESGGRHERRVSKLTWIEAGKDPSEFGDQADNESAEA</sequence>
<dbReference type="NCBIfam" id="TIGR00689">
    <property type="entry name" value="rpiB_lacA_lacB"/>
    <property type="match status" value="1"/>
</dbReference>
<dbReference type="InterPro" id="IPR003500">
    <property type="entry name" value="RpiB_LacA_LacB"/>
</dbReference>
<evidence type="ECO:0000313" key="3">
    <source>
        <dbReference type="EMBL" id="KKO03474.1"/>
    </source>
</evidence>
<comment type="caution">
    <text evidence="3">The sequence shown here is derived from an EMBL/GenBank/DDBJ whole genome shotgun (WGS) entry which is preliminary data.</text>
</comment>
<evidence type="ECO:0000256" key="2">
    <source>
        <dbReference type="ARBA" id="ARBA00023235"/>
    </source>
</evidence>
<evidence type="ECO:0000256" key="1">
    <source>
        <dbReference type="ARBA" id="ARBA00008754"/>
    </source>
</evidence>
<gene>
    <name evidence="3" type="ORF">LCGC14_0093980</name>
</gene>
<protein>
    <recommendedName>
        <fullName evidence="4">Ribose 5-phosphate isomerase B</fullName>
    </recommendedName>
</protein>
<dbReference type="GO" id="GO:0016853">
    <property type="term" value="F:isomerase activity"/>
    <property type="evidence" value="ECO:0007669"/>
    <property type="project" value="UniProtKB-KW"/>
</dbReference>
<comment type="similarity">
    <text evidence="1">Belongs to the LacAB/RpiB family.</text>
</comment>
<dbReference type="SUPFAM" id="SSF89623">
    <property type="entry name" value="Ribose/Galactose isomerase RpiB/AlsB"/>
    <property type="match status" value="1"/>
</dbReference>
<dbReference type="InterPro" id="IPR004785">
    <property type="entry name" value="RpiB"/>
</dbReference>
<dbReference type="Gene3D" id="3.40.1400.10">
    <property type="entry name" value="Sugar-phosphate isomerase, RpiB/LacA/LacB"/>
    <property type="match status" value="1"/>
</dbReference>
<keyword evidence="2" id="KW-0413">Isomerase</keyword>
<dbReference type="NCBIfam" id="NF004051">
    <property type="entry name" value="PRK05571.1"/>
    <property type="match status" value="1"/>
</dbReference>
<name>A0A0F9YGF4_9ZZZZ</name>
<dbReference type="GO" id="GO:0005975">
    <property type="term" value="P:carbohydrate metabolic process"/>
    <property type="evidence" value="ECO:0007669"/>
    <property type="project" value="InterPro"/>
</dbReference>
<accession>A0A0F9YGF4</accession>
<dbReference type="EMBL" id="LAZR01000026">
    <property type="protein sequence ID" value="KKO03474.1"/>
    <property type="molecule type" value="Genomic_DNA"/>
</dbReference>
<dbReference type="PANTHER" id="PTHR43732:SF1">
    <property type="entry name" value="RIBOSE 5-PHOSPHATE ISOMERASE"/>
    <property type="match status" value="1"/>
</dbReference>
<evidence type="ECO:0008006" key="4">
    <source>
        <dbReference type="Google" id="ProtNLM"/>
    </source>
</evidence>
<dbReference type="PANTHER" id="PTHR43732">
    <property type="entry name" value="RIBOSE 5-PHOSPHATE ISOMERASE-RELATED"/>
    <property type="match status" value="1"/>
</dbReference>
<proteinExistence type="inferred from homology"/>
<dbReference type="InterPro" id="IPR036569">
    <property type="entry name" value="RpiB_LacA_LacB_sf"/>
</dbReference>
<dbReference type="Pfam" id="PF02502">
    <property type="entry name" value="LacAB_rpiB"/>
    <property type="match status" value="1"/>
</dbReference>
<dbReference type="InterPro" id="IPR051812">
    <property type="entry name" value="SPI_LacAB/RpiB"/>
</dbReference>
<reference evidence="3" key="1">
    <citation type="journal article" date="2015" name="Nature">
        <title>Complex archaea that bridge the gap between prokaryotes and eukaryotes.</title>
        <authorList>
            <person name="Spang A."/>
            <person name="Saw J.H."/>
            <person name="Jorgensen S.L."/>
            <person name="Zaremba-Niedzwiedzka K."/>
            <person name="Martijn J."/>
            <person name="Lind A.E."/>
            <person name="van Eijk R."/>
            <person name="Schleper C."/>
            <person name="Guy L."/>
            <person name="Ettema T.J."/>
        </authorList>
    </citation>
    <scope>NUCLEOTIDE SEQUENCE</scope>
</reference>
<organism evidence="3">
    <name type="scientific">marine sediment metagenome</name>
    <dbReference type="NCBI Taxonomy" id="412755"/>
    <lineage>
        <taxon>unclassified sequences</taxon>
        <taxon>metagenomes</taxon>
        <taxon>ecological metagenomes</taxon>
    </lineage>
</organism>
<dbReference type="PIRSF" id="PIRSF005384">
    <property type="entry name" value="RpiB_LacA_B"/>
    <property type="match status" value="1"/>
</dbReference>